<name>A0A927CEA0_9BACL</name>
<dbReference type="Proteomes" id="UP000639396">
    <property type="component" value="Unassembled WGS sequence"/>
</dbReference>
<dbReference type="AlphaFoldDB" id="A0A927CEA0"/>
<organism evidence="1 2">
    <name type="scientific">Paenibacillus oceani</name>
    <dbReference type="NCBI Taxonomy" id="2772510"/>
    <lineage>
        <taxon>Bacteria</taxon>
        <taxon>Bacillati</taxon>
        <taxon>Bacillota</taxon>
        <taxon>Bacilli</taxon>
        <taxon>Bacillales</taxon>
        <taxon>Paenibacillaceae</taxon>
        <taxon>Paenibacillus</taxon>
    </lineage>
</organism>
<evidence type="ECO:0000313" key="1">
    <source>
        <dbReference type="EMBL" id="MBD2865012.1"/>
    </source>
</evidence>
<dbReference type="EMBL" id="JACXJA010000036">
    <property type="protein sequence ID" value="MBD2865012.1"/>
    <property type="molecule type" value="Genomic_DNA"/>
</dbReference>
<gene>
    <name evidence="1" type="ORF">IDH45_23820</name>
</gene>
<evidence type="ECO:0008006" key="3">
    <source>
        <dbReference type="Google" id="ProtNLM"/>
    </source>
</evidence>
<accession>A0A927CEA0</accession>
<reference evidence="1" key="1">
    <citation type="submission" date="2020-09" db="EMBL/GenBank/DDBJ databases">
        <title>A novel bacterium of genus Paenibacillus, isolated from South China Sea.</title>
        <authorList>
            <person name="Huang H."/>
            <person name="Mo K."/>
            <person name="Hu Y."/>
        </authorList>
    </citation>
    <scope>NUCLEOTIDE SEQUENCE</scope>
    <source>
        <strain evidence="1">IB182363</strain>
    </source>
</reference>
<keyword evidence="2" id="KW-1185">Reference proteome</keyword>
<evidence type="ECO:0000313" key="2">
    <source>
        <dbReference type="Proteomes" id="UP000639396"/>
    </source>
</evidence>
<dbReference type="RefSeq" id="WP_190930634.1">
    <property type="nucleotide sequence ID" value="NZ_JACXJA010000036.1"/>
</dbReference>
<sequence>MEQLRIVRMKSRVSLVVLLRDSFLAAPPSDRKLEVRLANYPRRPVGKPDGTYIFNDLEPGEYKLEIDSTYYFRETRLISVSTGNVIVQLPLLPLPSYPYRPSDTLIRAMVTNASGNPVRGALVTAALSSEECAVGRLAEEETPEGAAEIAVSGLSVPAGCGDTFVLVGRGAKETRETVRIHDTIEYQKRFRLERPLAAAYSRGSMLLPVYRTRTTERGEIAVAFPGSAVEAYPASLSVRAQDGEPAVMDVTVRQGVTVNLGTWVLK</sequence>
<protein>
    <recommendedName>
        <fullName evidence="3">Carboxypeptidase regulatory-like domain-containing protein</fullName>
    </recommendedName>
</protein>
<comment type="caution">
    <text evidence="1">The sequence shown here is derived from an EMBL/GenBank/DDBJ whole genome shotgun (WGS) entry which is preliminary data.</text>
</comment>
<proteinExistence type="predicted"/>